<proteinExistence type="predicted"/>
<organism evidence="2 3">
    <name type="scientific">Hymenobacter aquaticus</name>
    <dbReference type="NCBI Taxonomy" id="1867101"/>
    <lineage>
        <taxon>Bacteria</taxon>
        <taxon>Pseudomonadati</taxon>
        <taxon>Bacteroidota</taxon>
        <taxon>Cytophagia</taxon>
        <taxon>Cytophagales</taxon>
        <taxon>Hymenobacteraceae</taxon>
        <taxon>Hymenobacter</taxon>
    </lineage>
</organism>
<dbReference type="Pfam" id="PF13847">
    <property type="entry name" value="Methyltransf_31"/>
    <property type="match status" value="1"/>
</dbReference>
<sequence>MKEQLVNDNDLFNLTIATSPEDVDSINKKFYGKYNYPWPPRSFPAYPAGMAGRLLNQDIGSWDHSRIPARPRIWVAGCGTNQALFTALRFPEADVIGTDLSAQSLQLGRKNAAQMGIANLKLEEKSINEVTYAEEFDYIICTGVVHHNANPELTLAKLAGALKPSGVIEFMVYNYYHRLMTTACQNAVRTFYNREESLDMDLEMTIVKKLIAHFPFRNLMGEYMRTHHSAPEAKIADCLLQPVEYSYTVESLEKLVGAGNLELLIHCINQTDVAVNALNWNTHFDEPLLAQEYEALPDNKRWQISNLLMLNDSPMLWFYLQRKDAPAERLSERDICEGFLASKFAKNTFPVKNHVINLKGTYALSDRTLTYPLIQAPTDALAKKVWDAVNPELTMREVFALAGIEPTFQNVNNARIQLTTSAFPYLLAQ</sequence>
<gene>
    <name evidence="2" type="ORF">E5K00_14515</name>
</gene>
<dbReference type="CDD" id="cd02440">
    <property type="entry name" value="AdoMet_MTases"/>
    <property type="match status" value="1"/>
</dbReference>
<dbReference type="PANTHER" id="PTHR45128">
    <property type="entry name" value="METHYLTRANSFERASE TYPE 11"/>
    <property type="match status" value="1"/>
</dbReference>
<dbReference type="GO" id="GO:0032259">
    <property type="term" value="P:methylation"/>
    <property type="evidence" value="ECO:0007669"/>
    <property type="project" value="UniProtKB-KW"/>
</dbReference>
<reference evidence="2 3" key="1">
    <citation type="submission" date="2019-04" db="EMBL/GenBank/DDBJ databases">
        <authorList>
            <person name="Feng G."/>
            <person name="Zhang J."/>
            <person name="Zhu H."/>
        </authorList>
    </citation>
    <scope>NUCLEOTIDE SEQUENCE [LARGE SCALE GENOMIC DNA]</scope>
    <source>
        <strain evidence="2 3">JCM 31653</strain>
    </source>
</reference>
<protein>
    <submittedName>
        <fullName evidence="2">Class I SAM-dependent methyltransferase</fullName>
    </submittedName>
</protein>
<keyword evidence="3" id="KW-1185">Reference proteome</keyword>
<dbReference type="Proteomes" id="UP000297549">
    <property type="component" value="Unassembled WGS sequence"/>
</dbReference>
<evidence type="ECO:0000313" key="2">
    <source>
        <dbReference type="EMBL" id="TGE21496.1"/>
    </source>
</evidence>
<dbReference type="SUPFAM" id="SSF53335">
    <property type="entry name" value="S-adenosyl-L-methionine-dependent methyltransferases"/>
    <property type="match status" value="1"/>
</dbReference>
<evidence type="ECO:0000313" key="3">
    <source>
        <dbReference type="Proteomes" id="UP000297549"/>
    </source>
</evidence>
<dbReference type="InterPro" id="IPR025714">
    <property type="entry name" value="Methyltranfer_dom"/>
</dbReference>
<dbReference type="Gene3D" id="3.40.50.150">
    <property type="entry name" value="Vaccinia Virus protein VP39"/>
    <property type="match status" value="1"/>
</dbReference>
<dbReference type="AlphaFoldDB" id="A0A4Z0PW49"/>
<feature type="domain" description="Methyltransferase" evidence="1">
    <location>
        <begin position="77"/>
        <end position="174"/>
    </location>
</feature>
<keyword evidence="2" id="KW-0808">Transferase</keyword>
<dbReference type="OrthoDB" id="9816309at2"/>
<evidence type="ECO:0000259" key="1">
    <source>
        <dbReference type="Pfam" id="PF13847"/>
    </source>
</evidence>
<dbReference type="EMBL" id="SRLC01000002">
    <property type="protein sequence ID" value="TGE21496.1"/>
    <property type="molecule type" value="Genomic_DNA"/>
</dbReference>
<accession>A0A4Z0PW49</accession>
<dbReference type="InterPro" id="IPR029063">
    <property type="entry name" value="SAM-dependent_MTases_sf"/>
</dbReference>
<dbReference type="RefSeq" id="WP_135464043.1">
    <property type="nucleotide sequence ID" value="NZ_SRLC01000002.1"/>
</dbReference>
<name>A0A4Z0PW49_9BACT</name>
<dbReference type="GO" id="GO:0008168">
    <property type="term" value="F:methyltransferase activity"/>
    <property type="evidence" value="ECO:0007669"/>
    <property type="project" value="UniProtKB-KW"/>
</dbReference>
<keyword evidence="2" id="KW-0489">Methyltransferase</keyword>
<comment type="caution">
    <text evidence="2">The sequence shown here is derived from an EMBL/GenBank/DDBJ whole genome shotgun (WGS) entry which is preliminary data.</text>
</comment>
<dbReference type="InterPro" id="IPR053173">
    <property type="entry name" value="SAM-binding_MTase"/>
</dbReference>
<dbReference type="PANTHER" id="PTHR45128:SF1">
    <property type="entry name" value="S-ADENOSYLMETHIONINE-DEPENDENT METHYLTRANSFERASE RV2258C"/>
    <property type="match status" value="1"/>
</dbReference>